<evidence type="ECO:0000256" key="4">
    <source>
        <dbReference type="ARBA" id="ARBA00022729"/>
    </source>
</evidence>
<name>A0A5E4PGN2_9COXI</name>
<dbReference type="EC" id="3.4.24.-" evidence="10"/>
<evidence type="ECO:0000256" key="7">
    <source>
        <dbReference type="ARBA" id="ARBA00023049"/>
    </source>
</evidence>
<organism evidence="14 15">
    <name type="scientific">Aquicella siphonis</name>
    <dbReference type="NCBI Taxonomy" id="254247"/>
    <lineage>
        <taxon>Bacteria</taxon>
        <taxon>Pseudomonadati</taxon>
        <taxon>Pseudomonadota</taxon>
        <taxon>Gammaproteobacteria</taxon>
        <taxon>Legionellales</taxon>
        <taxon>Coxiellaceae</taxon>
        <taxon>Aquicella</taxon>
    </lineage>
</organism>
<dbReference type="CDD" id="cd09597">
    <property type="entry name" value="M4_TLP"/>
    <property type="match status" value="1"/>
</dbReference>
<evidence type="ECO:0000256" key="5">
    <source>
        <dbReference type="ARBA" id="ARBA00022801"/>
    </source>
</evidence>
<comment type="cofactor">
    <cofactor evidence="10">
        <name>Zn(2+)</name>
        <dbReference type="ChEBI" id="CHEBI:29105"/>
    </cofactor>
</comment>
<dbReference type="Gene3D" id="3.10.170.10">
    <property type="match status" value="1"/>
</dbReference>
<comment type="function">
    <text evidence="10">Extracellular zinc metalloprotease.</text>
</comment>
<dbReference type="Gene3D" id="3.10.450.40">
    <property type="match status" value="1"/>
</dbReference>
<evidence type="ECO:0000256" key="10">
    <source>
        <dbReference type="RuleBase" id="RU366073"/>
    </source>
</evidence>
<dbReference type="RefSeq" id="WP_148338812.1">
    <property type="nucleotide sequence ID" value="NZ_LR699119.1"/>
</dbReference>
<keyword evidence="6 10" id="KW-0862">Zinc</keyword>
<protein>
    <recommendedName>
        <fullName evidence="10">Neutral metalloproteinase</fullName>
        <ecNumber evidence="10">3.4.24.-</ecNumber>
    </recommendedName>
</protein>
<feature type="domain" description="FTP" evidence="13">
    <location>
        <begin position="53"/>
        <end position="89"/>
    </location>
</feature>
<dbReference type="PANTHER" id="PTHR33794">
    <property type="entry name" value="BACILLOLYSIN"/>
    <property type="match status" value="1"/>
</dbReference>
<evidence type="ECO:0000256" key="3">
    <source>
        <dbReference type="ARBA" id="ARBA00022723"/>
    </source>
</evidence>
<keyword evidence="3" id="KW-0479">Metal-binding</keyword>
<evidence type="ECO:0000256" key="1">
    <source>
        <dbReference type="ARBA" id="ARBA00009388"/>
    </source>
</evidence>
<comment type="subcellular location">
    <subcellularLocation>
        <location evidence="10">Secreted</location>
    </subcellularLocation>
</comment>
<keyword evidence="4 10" id="KW-0732">Signal</keyword>
<evidence type="ECO:0000313" key="14">
    <source>
        <dbReference type="EMBL" id="VVC75513.1"/>
    </source>
</evidence>
<dbReference type="PANTHER" id="PTHR33794:SF1">
    <property type="entry name" value="BACILLOLYSIN"/>
    <property type="match status" value="1"/>
</dbReference>
<keyword evidence="7 10" id="KW-0482">Metalloprotease</keyword>
<evidence type="ECO:0000259" key="13">
    <source>
        <dbReference type="Pfam" id="PF07504"/>
    </source>
</evidence>
<dbReference type="EMBL" id="LR699119">
    <property type="protein sequence ID" value="VVC75513.1"/>
    <property type="molecule type" value="Genomic_DNA"/>
</dbReference>
<dbReference type="InterPro" id="IPR050728">
    <property type="entry name" value="Zinc_Metalloprotease_M4"/>
</dbReference>
<dbReference type="AlphaFoldDB" id="A0A5E4PGN2"/>
<dbReference type="Gene3D" id="3.10.450.490">
    <property type="match status" value="1"/>
</dbReference>
<keyword evidence="10" id="KW-0964">Secreted</keyword>
<evidence type="ECO:0000259" key="11">
    <source>
        <dbReference type="Pfam" id="PF01447"/>
    </source>
</evidence>
<keyword evidence="15" id="KW-1185">Reference proteome</keyword>
<accession>A0A5E4PGN2</accession>
<dbReference type="InterPro" id="IPR011096">
    <property type="entry name" value="FTP_domain"/>
</dbReference>
<dbReference type="PRINTS" id="PR00730">
    <property type="entry name" value="THERMOLYSIN"/>
</dbReference>
<dbReference type="GO" id="GO:0004222">
    <property type="term" value="F:metalloendopeptidase activity"/>
    <property type="evidence" value="ECO:0007669"/>
    <property type="project" value="UniProtKB-UniRule"/>
</dbReference>
<dbReference type="InterPro" id="IPR001570">
    <property type="entry name" value="Peptidase_M4_C_domain"/>
</dbReference>
<feature type="signal peptide" evidence="10">
    <location>
        <begin position="1"/>
        <end position="21"/>
    </location>
</feature>
<keyword evidence="5 10" id="KW-0378">Hydrolase</keyword>
<keyword evidence="8" id="KW-0865">Zymogen</keyword>
<dbReference type="KEGG" id="asip:AQUSIP_08030"/>
<evidence type="ECO:0000259" key="12">
    <source>
        <dbReference type="Pfam" id="PF02868"/>
    </source>
</evidence>
<evidence type="ECO:0000256" key="2">
    <source>
        <dbReference type="ARBA" id="ARBA00022670"/>
    </source>
</evidence>
<feature type="active site" description="Proton donor" evidence="9">
    <location>
        <position position="472"/>
    </location>
</feature>
<dbReference type="SUPFAM" id="SSF55486">
    <property type="entry name" value="Metalloproteases ('zincins'), catalytic domain"/>
    <property type="match status" value="1"/>
</dbReference>
<feature type="active site" evidence="9">
    <location>
        <position position="381"/>
    </location>
</feature>
<dbReference type="InterPro" id="IPR027268">
    <property type="entry name" value="Peptidase_M4/M1_CTD_sf"/>
</dbReference>
<feature type="domain" description="Peptidase M4 C-terminal" evidence="12">
    <location>
        <begin position="391"/>
        <end position="542"/>
    </location>
</feature>
<dbReference type="GO" id="GO:0006508">
    <property type="term" value="P:proteolysis"/>
    <property type="evidence" value="ECO:0007669"/>
    <property type="project" value="UniProtKB-KW"/>
</dbReference>
<proteinExistence type="inferred from homology"/>
<evidence type="ECO:0000256" key="9">
    <source>
        <dbReference type="PIRSR" id="PIRSR623612-1"/>
    </source>
</evidence>
<feature type="domain" description="Peptidase M4" evidence="11">
    <location>
        <begin position="246"/>
        <end position="388"/>
    </location>
</feature>
<evidence type="ECO:0000313" key="15">
    <source>
        <dbReference type="Proteomes" id="UP000324194"/>
    </source>
</evidence>
<dbReference type="GO" id="GO:0046872">
    <property type="term" value="F:metal ion binding"/>
    <property type="evidence" value="ECO:0007669"/>
    <property type="project" value="UniProtKB-UniRule"/>
</dbReference>
<dbReference type="Pfam" id="PF02868">
    <property type="entry name" value="Peptidase_M4_C"/>
    <property type="match status" value="1"/>
</dbReference>
<evidence type="ECO:0000256" key="6">
    <source>
        <dbReference type="ARBA" id="ARBA00022833"/>
    </source>
</evidence>
<comment type="similarity">
    <text evidence="1 10">Belongs to the peptidase M4 family.</text>
</comment>
<dbReference type="Pfam" id="PF07504">
    <property type="entry name" value="FTP"/>
    <property type="match status" value="1"/>
</dbReference>
<dbReference type="Proteomes" id="UP000324194">
    <property type="component" value="Chromosome 1"/>
</dbReference>
<dbReference type="InterPro" id="IPR013856">
    <property type="entry name" value="Peptidase_M4_domain"/>
</dbReference>
<evidence type="ECO:0000256" key="8">
    <source>
        <dbReference type="ARBA" id="ARBA00023145"/>
    </source>
</evidence>
<keyword evidence="2 10" id="KW-0645">Protease</keyword>
<feature type="chain" id="PRO_5023158728" description="Neutral metalloproteinase" evidence="10">
    <location>
        <begin position="22"/>
        <end position="548"/>
    </location>
</feature>
<reference evidence="14 15" key="1">
    <citation type="submission" date="2019-08" db="EMBL/GenBank/DDBJ databases">
        <authorList>
            <person name="Guy L."/>
        </authorList>
    </citation>
    <scope>NUCLEOTIDE SEQUENCE [LARGE SCALE GENOMIC DNA]</scope>
    <source>
        <strain evidence="14 15">SGT-108</strain>
    </source>
</reference>
<dbReference type="OrthoDB" id="5378341at2"/>
<sequence>MNKHAASAAIVLLCCTASVYAANPVDLRNQSLSVIQSMVKSPAALCADTDPSQLKQLSSGADFNGTNHIRVQQTYQGYPVWNGDAVIHVPHGGSETLMTLARSRRAAETSMNGVIYQGLKEDLANTPAYVFNDTQAQKVLSHIIGTYLAQDHAERVISNQKAELMVYLDEKNKAHWAYQVSFFAQPRSGTPAKPTFVVDAASMEIYQQWNDLKTQTEARLDDVKGGGVGGNGRIGKISYDGLAGHYPTLDFQRDSNTKICYLQNAEVKVVDSRNDKTPQFACDKPDAQHGNLYWNTLNDEANGGYSPNNDAVYSRKIVDEMYQSWFGVPILVKDGKPMQVQMFVHDPYQGQNAYWEDGKMVFGEGDSESYPVVAPSVVAHELSHGFTEQHSRLVYSGQSGGLNESFSDMADKAVEYFVYGQNNWQIDPELLKDGGRLLRWMDDPTQDCYGKKPGNNCSIGNMRDYNRNLNVHFSSGIFNRAFTLIASKWNTKKAFEVMTQANMHYWTSNTSFADAACGVISAAKDYGYDKDTILYAMKEVGVDTSRCA</sequence>
<dbReference type="Pfam" id="PF01447">
    <property type="entry name" value="Peptidase_M4"/>
    <property type="match status" value="1"/>
</dbReference>
<gene>
    <name evidence="14" type="ORF">AQUSIP_08030</name>
</gene>
<dbReference type="GO" id="GO:0005576">
    <property type="term" value="C:extracellular region"/>
    <property type="evidence" value="ECO:0007669"/>
    <property type="project" value="UniProtKB-SubCell"/>
</dbReference>
<dbReference type="Gene3D" id="1.10.390.10">
    <property type="entry name" value="Neutral Protease Domain 2"/>
    <property type="match status" value="1"/>
</dbReference>
<dbReference type="InterPro" id="IPR023612">
    <property type="entry name" value="Peptidase_M4"/>
</dbReference>